<organism evidence="1 2">
    <name type="scientific">Rotaria socialis</name>
    <dbReference type="NCBI Taxonomy" id="392032"/>
    <lineage>
        <taxon>Eukaryota</taxon>
        <taxon>Metazoa</taxon>
        <taxon>Spiralia</taxon>
        <taxon>Gnathifera</taxon>
        <taxon>Rotifera</taxon>
        <taxon>Eurotatoria</taxon>
        <taxon>Bdelloidea</taxon>
        <taxon>Philodinida</taxon>
        <taxon>Philodinidae</taxon>
        <taxon>Rotaria</taxon>
    </lineage>
</organism>
<sequence>STVSASALQVRKKITRDFRRELNAVPWLKEASQDTPCNEDSTEVTLEGEDDDNVFPFTIRLQKEIKLEPRQQTCFYATH</sequence>
<protein>
    <submittedName>
        <fullName evidence="1">Uncharacterized protein</fullName>
    </submittedName>
</protein>
<accession>A0A818U393</accession>
<gene>
    <name evidence="1" type="ORF">KIK155_LOCUS25753</name>
</gene>
<feature type="non-terminal residue" evidence="1">
    <location>
        <position position="1"/>
    </location>
</feature>
<proteinExistence type="predicted"/>
<dbReference type="AlphaFoldDB" id="A0A818U393"/>
<reference evidence="1" key="1">
    <citation type="submission" date="2021-02" db="EMBL/GenBank/DDBJ databases">
        <authorList>
            <person name="Nowell W R."/>
        </authorList>
    </citation>
    <scope>NUCLEOTIDE SEQUENCE</scope>
</reference>
<comment type="caution">
    <text evidence="1">The sequence shown here is derived from an EMBL/GenBank/DDBJ whole genome shotgun (WGS) entry which is preliminary data.</text>
</comment>
<evidence type="ECO:0000313" key="2">
    <source>
        <dbReference type="Proteomes" id="UP000663865"/>
    </source>
</evidence>
<evidence type="ECO:0000313" key="1">
    <source>
        <dbReference type="EMBL" id="CAF3687434.1"/>
    </source>
</evidence>
<name>A0A818U393_9BILA</name>
<dbReference type="Proteomes" id="UP000663865">
    <property type="component" value="Unassembled WGS sequence"/>
</dbReference>
<dbReference type="EMBL" id="CAJNYV010004683">
    <property type="protein sequence ID" value="CAF3687434.1"/>
    <property type="molecule type" value="Genomic_DNA"/>
</dbReference>